<sequence length="360" mass="42421">MKNSSVQVLILLMFFFFLVLPLYNRFSNYFMTEPDKVWRRTMLQQQDLYKYTTQQSYRMPYIQDETVDLRIVVIVFNRADSLLRLLGSLNVAFYFGERVVLDIWIDRSKDGQIDENTYRIASEFQFKHGVKIVHNHTFHVGIYGQWLNTWTPKSNSSEIAVILEDDLTVSPYFYKWLKIVHKKYDKLVEVNGYSLQGISIKHGIGSEGLLEAPSGNIVFLYPVIGTWGFSPNRRNWVKFRDWFEVMLHDDKFQPLVPNILPTSWYQTFIQTGKTEGMWSMWHIYHAWKSREYTVYPNFSGHLGLTVNWKESGLHYGPGLARGGRNPSHNLLTIWRPAYEDLPDYPIRLDVYGNIDKEDEP</sequence>
<feature type="transmembrane region" description="Helical" evidence="1">
    <location>
        <begin position="6"/>
        <end position="23"/>
    </location>
</feature>
<gene>
    <name evidence="2" type="ORF">ACJMK2_026457</name>
</gene>
<dbReference type="Proteomes" id="UP001634394">
    <property type="component" value="Unassembled WGS sequence"/>
</dbReference>
<reference evidence="2 3" key="1">
    <citation type="submission" date="2024-11" db="EMBL/GenBank/DDBJ databases">
        <title>Chromosome-level genome assembly of the freshwater bivalve Anodonta woodiana.</title>
        <authorList>
            <person name="Chen X."/>
        </authorList>
    </citation>
    <scope>NUCLEOTIDE SEQUENCE [LARGE SCALE GENOMIC DNA]</scope>
    <source>
        <strain evidence="2">MN2024</strain>
        <tissue evidence="2">Gills</tissue>
    </source>
</reference>
<dbReference type="EMBL" id="JBJQND010000002">
    <property type="protein sequence ID" value="KAL3886472.1"/>
    <property type="molecule type" value="Genomic_DNA"/>
</dbReference>
<evidence type="ECO:0000313" key="2">
    <source>
        <dbReference type="EMBL" id="KAL3886472.1"/>
    </source>
</evidence>
<dbReference type="Gene3D" id="3.90.550.10">
    <property type="entry name" value="Spore Coat Polysaccharide Biosynthesis Protein SpsA, Chain A"/>
    <property type="match status" value="1"/>
</dbReference>
<name>A0ABD3XJP2_SINWO</name>
<keyword evidence="1" id="KW-0812">Transmembrane</keyword>
<dbReference type="PANTHER" id="PTHR33604:SF3">
    <property type="entry name" value="OSJNBA0004B13.7 PROTEIN"/>
    <property type="match status" value="1"/>
</dbReference>
<dbReference type="CDD" id="cd00761">
    <property type="entry name" value="Glyco_tranf_GTA_type"/>
    <property type="match status" value="1"/>
</dbReference>
<dbReference type="PANTHER" id="PTHR33604">
    <property type="entry name" value="OSJNBA0004B13.7 PROTEIN"/>
    <property type="match status" value="1"/>
</dbReference>
<organism evidence="2 3">
    <name type="scientific">Sinanodonta woodiana</name>
    <name type="common">Chinese pond mussel</name>
    <name type="synonym">Anodonta woodiana</name>
    <dbReference type="NCBI Taxonomy" id="1069815"/>
    <lineage>
        <taxon>Eukaryota</taxon>
        <taxon>Metazoa</taxon>
        <taxon>Spiralia</taxon>
        <taxon>Lophotrochozoa</taxon>
        <taxon>Mollusca</taxon>
        <taxon>Bivalvia</taxon>
        <taxon>Autobranchia</taxon>
        <taxon>Heteroconchia</taxon>
        <taxon>Palaeoheterodonta</taxon>
        <taxon>Unionida</taxon>
        <taxon>Unionoidea</taxon>
        <taxon>Unionidae</taxon>
        <taxon>Unioninae</taxon>
        <taxon>Sinanodonta</taxon>
    </lineage>
</organism>
<evidence type="ECO:0000313" key="3">
    <source>
        <dbReference type="Proteomes" id="UP001634394"/>
    </source>
</evidence>
<proteinExistence type="predicted"/>
<keyword evidence="1" id="KW-1133">Transmembrane helix</keyword>
<dbReference type="AlphaFoldDB" id="A0ABD3XJP2"/>
<keyword evidence="3" id="KW-1185">Reference proteome</keyword>
<evidence type="ECO:0000256" key="1">
    <source>
        <dbReference type="SAM" id="Phobius"/>
    </source>
</evidence>
<dbReference type="InterPro" id="IPR029044">
    <property type="entry name" value="Nucleotide-diphossugar_trans"/>
</dbReference>
<accession>A0ABD3XJP2</accession>
<keyword evidence="1" id="KW-0472">Membrane</keyword>
<evidence type="ECO:0008006" key="4">
    <source>
        <dbReference type="Google" id="ProtNLM"/>
    </source>
</evidence>
<dbReference type="SUPFAM" id="SSF53448">
    <property type="entry name" value="Nucleotide-diphospho-sugar transferases"/>
    <property type="match status" value="1"/>
</dbReference>
<comment type="caution">
    <text evidence="2">The sequence shown here is derived from an EMBL/GenBank/DDBJ whole genome shotgun (WGS) entry which is preliminary data.</text>
</comment>
<protein>
    <recommendedName>
        <fullName evidence="4">Glycosyltransferase 2-like domain-containing protein</fullName>
    </recommendedName>
</protein>